<dbReference type="Proteomes" id="UP000269221">
    <property type="component" value="Unassembled WGS sequence"/>
</dbReference>
<feature type="region of interest" description="Disordered" evidence="1">
    <location>
        <begin position="41"/>
        <end position="62"/>
    </location>
</feature>
<proteinExistence type="predicted"/>
<dbReference type="AlphaFoldDB" id="A0A3M0IUH4"/>
<gene>
    <name evidence="2" type="ORF">DUI87_33422</name>
</gene>
<evidence type="ECO:0000313" key="2">
    <source>
        <dbReference type="EMBL" id="RMB90179.1"/>
    </source>
</evidence>
<evidence type="ECO:0000313" key="3">
    <source>
        <dbReference type="Proteomes" id="UP000269221"/>
    </source>
</evidence>
<protein>
    <submittedName>
        <fullName evidence="2">Uncharacterized protein</fullName>
    </submittedName>
</protein>
<dbReference type="EMBL" id="QRBI01000255">
    <property type="protein sequence ID" value="RMB90179.1"/>
    <property type="molecule type" value="Genomic_DNA"/>
</dbReference>
<comment type="caution">
    <text evidence="2">The sequence shown here is derived from an EMBL/GenBank/DDBJ whole genome shotgun (WGS) entry which is preliminary data.</text>
</comment>
<organism evidence="2 3">
    <name type="scientific">Hirundo rustica rustica</name>
    <dbReference type="NCBI Taxonomy" id="333673"/>
    <lineage>
        <taxon>Eukaryota</taxon>
        <taxon>Metazoa</taxon>
        <taxon>Chordata</taxon>
        <taxon>Craniata</taxon>
        <taxon>Vertebrata</taxon>
        <taxon>Euteleostomi</taxon>
        <taxon>Archelosauria</taxon>
        <taxon>Archosauria</taxon>
        <taxon>Dinosauria</taxon>
        <taxon>Saurischia</taxon>
        <taxon>Theropoda</taxon>
        <taxon>Coelurosauria</taxon>
        <taxon>Aves</taxon>
        <taxon>Neognathae</taxon>
        <taxon>Neoaves</taxon>
        <taxon>Telluraves</taxon>
        <taxon>Australaves</taxon>
        <taxon>Passeriformes</taxon>
        <taxon>Sylvioidea</taxon>
        <taxon>Hirundinidae</taxon>
        <taxon>Hirundo</taxon>
    </lineage>
</organism>
<name>A0A3M0IUH4_HIRRU</name>
<evidence type="ECO:0000256" key="1">
    <source>
        <dbReference type="SAM" id="MobiDB-lite"/>
    </source>
</evidence>
<reference evidence="2 3" key="1">
    <citation type="submission" date="2018-07" db="EMBL/GenBank/DDBJ databases">
        <title>A high quality draft genome assembly of the barn swallow (H. rustica rustica).</title>
        <authorList>
            <person name="Formenti G."/>
            <person name="Chiara M."/>
            <person name="Poveda L."/>
            <person name="Francoijs K.-J."/>
            <person name="Bonisoli-Alquati A."/>
            <person name="Canova L."/>
            <person name="Gianfranceschi L."/>
            <person name="Horner D.S."/>
            <person name="Saino N."/>
        </authorList>
    </citation>
    <scope>NUCLEOTIDE SEQUENCE [LARGE SCALE GENOMIC DNA]</scope>
    <source>
        <strain evidence="2">Chelidonia</strain>
        <tissue evidence="2">Blood</tissue>
    </source>
</reference>
<sequence>MPKPALRQQEVFGEGAACANAELGEKEKQFRQFSKHQIQLEDNCSPPTGQCPPLPPRAGLHASHGITQWSSHHPSSPGVVGTVHKLHKVSLGCFTSSSLLDSRASVFSAGRKGEGPPCP</sequence>
<accession>A0A3M0IUH4</accession>
<keyword evidence="3" id="KW-1185">Reference proteome</keyword>